<accession>E3GJF6</accession>
<sequence length="62" mass="7123">MRGNYPVGLENERIEEFREAAYCRSSAFYPDEKRTQALVDFEALLDIVTCATITVDENYKAV</sequence>
<gene>
    <name evidence="1" type="ordered locus">ELI_0777</name>
</gene>
<evidence type="ECO:0000313" key="1">
    <source>
        <dbReference type="EMBL" id="ADO35791.1"/>
    </source>
</evidence>
<dbReference type="EMBL" id="CP002273">
    <property type="protein sequence ID" value="ADO35791.1"/>
    <property type="molecule type" value="Genomic_DNA"/>
</dbReference>
<dbReference type="HOGENOM" id="CLU_2897455_0_0_9"/>
<reference evidence="1 2" key="2">
    <citation type="journal article" date="2011" name="J. Bacteriol.">
        <title>Complete genome sequence of a carbon monoxide-utilizing acetogen, Eubacterium limosum KIST612.</title>
        <authorList>
            <person name="Roh H."/>
            <person name="Ko H.J."/>
            <person name="Kim D."/>
            <person name="Choi D.G."/>
            <person name="Park S."/>
            <person name="Kim S."/>
            <person name="Chang I.S."/>
            <person name="Choi I.G."/>
        </authorList>
    </citation>
    <scope>NUCLEOTIDE SEQUENCE [LARGE SCALE GENOMIC DNA]</scope>
    <source>
        <strain evidence="1 2">KIST612</strain>
    </source>
</reference>
<proteinExistence type="predicted"/>
<protein>
    <submittedName>
        <fullName evidence="1">Uncharacterized protein</fullName>
    </submittedName>
</protein>
<reference key="1">
    <citation type="submission" date="2010-09" db="EMBL/GenBank/DDBJ databases">
        <authorList>
            <person name="Roh H."/>
            <person name="Ko H.-J."/>
            <person name="Kim D."/>
            <person name="Choi D.G."/>
            <person name="Park S."/>
            <person name="Kim S."/>
            <person name="Kim K.H."/>
            <person name="Chang I.S."/>
            <person name="Choi I.-G."/>
        </authorList>
    </citation>
    <scope>NUCLEOTIDE SEQUENCE</scope>
    <source>
        <strain>KIST612</strain>
    </source>
</reference>
<name>E3GJF6_9FIRM</name>
<dbReference type="AlphaFoldDB" id="E3GJF6"/>
<dbReference type="Proteomes" id="UP000006873">
    <property type="component" value="Chromosome"/>
</dbReference>
<organism evidence="1 2">
    <name type="scientific">Eubacterium callanderi</name>
    <dbReference type="NCBI Taxonomy" id="53442"/>
    <lineage>
        <taxon>Bacteria</taxon>
        <taxon>Bacillati</taxon>
        <taxon>Bacillota</taxon>
        <taxon>Clostridia</taxon>
        <taxon>Eubacteriales</taxon>
        <taxon>Eubacteriaceae</taxon>
        <taxon>Eubacterium</taxon>
    </lineage>
</organism>
<keyword evidence="2" id="KW-1185">Reference proteome</keyword>
<evidence type="ECO:0000313" key="2">
    <source>
        <dbReference type="Proteomes" id="UP000006873"/>
    </source>
</evidence>
<dbReference type="KEGG" id="elm:ELI_0777"/>